<evidence type="ECO:0000259" key="2">
    <source>
        <dbReference type="PROSITE" id="PS50041"/>
    </source>
</evidence>
<dbReference type="Proteomes" id="UP000518266">
    <property type="component" value="Unassembled WGS sequence"/>
</dbReference>
<accession>A0A7J5XSZ2</accession>
<dbReference type="OrthoDB" id="441660at2759"/>
<name>A0A7J5XSZ2_DISMA</name>
<dbReference type="InterPro" id="IPR001304">
    <property type="entry name" value="C-type_lectin-like"/>
</dbReference>
<keyword evidence="1" id="KW-1133">Transmembrane helix</keyword>
<dbReference type="InterPro" id="IPR016186">
    <property type="entry name" value="C-type_lectin-like/link_sf"/>
</dbReference>
<dbReference type="Pfam" id="PF00059">
    <property type="entry name" value="Lectin_C"/>
    <property type="match status" value="1"/>
</dbReference>
<gene>
    <name evidence="3" type="ORF">F7725_017935</name>
</gene>
<evidence type="ECO:0000313" key="4">
    <source>
        <dbReference type="Proteomes" id="UP000518266"/>
    </source>
</evidence>
<protein>
    <recommendedName>
        <fullName evidence="2">C-type lectin domain-containing protein</fullName>
    </recommendedName>
</protein>
<dbReference type="PANTHER" id="PTHR45784:SF3">
    <property type="entry name" value="C-TYPE LECTIN DOMAIN FAMILY 4 MEMBER K-LIKE-RELATED"/>
    <property type="match status" value="1"/>
</dbReference>
<organism evidence="3 4">
    <name type="scientific">Dissostichus mawsoni</name>
    <name type="common">Antarctic cod</name>
    <dbReference type="NCBI Taxonomy" id="36200"/>
    <lineage>
        <taxon>Eukaryota</taxon>
        <taxon>Metazoa</taxon>
        <taxon>Chordata</taxon>
        <taxon>Craniata</taxon>
        <taxon>Vertebrata</taxon>
        <taxon>Euteleostomi</taxon>
        <taxon>Actinopterygii</taxon>
        <taxon>Neopterygii</taxon>
        <taxon>Teleostei</taxon>
        <taxon>Neoteleostei</taxon>
        <taxon>Acanthomorphata</taxon>
        <taxon>Eupercaria</taxon>
        <taxon>Perciformes</taxon>
        <taxon>Notothenioidei</taxon>
        <taxon>Nototheniidae</taxon>
        <taxon>Dissostichus</taxon>
    </lineage>
</organism>
<evidence type="ECO:0000256" key="1">
    <source>
        <dbReference type="SAM" id="Phobius"/>
    </source>
</evidence>
<dbReference type="PANTHER" id="PTHR45784">
    <property type="entry name" value="C-TYPE LECTIN DOMAIN FAMILY 20 MEMBER A-RELATED"/>
    <property type="match status" value="1"/>
</dbReference>
<dbReference type="EMBL" id="JAAKFY010000021">
    <property type="protein sequence ID" value="KAF3839218.1"/>
    <property type="molecule type" value="Genomic_DNA"/>
</dbReference>
<dbReference type="SUPFAM" id="SSF56436">
    <property type="entry name" value="C-type lectin-like"/>
    <property type="match status" value="1"/>
</dbReference>
<proteinExistence type="predicted"/>
<dbReference type="InterPro" id="IPR016187">
    <property type="entry name" value="CTDL_fold"/>
</dbReference>
<feature type="transmembrane region" description="Helical" evidence="1">
    <location>
        <begin position="305"/>
        <end position="323"/>
    </location>
</feature>
<keyword evidence="1" id="KW-0812">Transmembrane</keyword>
<dbReference type="Gene3D" id="3.10.100.10">
    <property type="entry name" value="Mannose-Binding Protein A, subunit A"/>
    <property type="match status" value="1"/>
</dbReference>
<dbReference type="PROSITE" id="PS50041">
    <property type="entry name" value="C_TYPE_LECTIN_2"/>
    <property type="match status" value="1"/>
</dbReference>
<feature type="domain" description="C-type lectin" evidence="2">
    <location>
        <begin position="150"/>
        <end position="260"/>
    </location>
</feature>
<sequence length="415" mass="46538">MNRTDLRRKGLQILSMLDSAKSRLKLSLQTELGGFPSTTSPYEKLVVSKFIDGNSSVLGMAHGLQLVGPGLQVPVCADGPQTLRFHAQEESVEVGQPAETSLYFSVLHAAAGMLRLLWKLDVFEDHGRPIRALQLQPHDLPVPAPQRGKQGRDQYVHIANARTWIAARDHCRQFYTDLASVRNDAEYQIIREVAGDQLVWVGLFRDIWVWSDQTLSSFRYWKTGKAVYTPSDGNCGALMKSVSGRWGERLRAEKHPFLCKCGLTMMHLKMTISSQDAVLEENLPAMKNDLLIQIKKELVEKVSRILGVPIWATVLLFLSHGSLMTPPQLGQSVVLQVLPFFSLLMSKLLLMLFIEGPELASFFLLLLSLLFSRQLLLLEVAIELSYTFILEEPLIVGCVKCSLPLQTQKNGESWV</sequence>
<keyword evidence="4" id="KW-1185">Reference proteome</keyword>
<comment type="caution">
    <text evidence="3">The sequence shown here is derived from an EMBL/GenBank/DDBJ whole genome shotgun (WGS) entry which is preliminary data.</text>
</comment>
<keyword evidence="1" id="KW-0472">Membrane</keyword>
<evidence type="ECO:0000313" key="3">
    <source>
        <dbReference type="EMBL" id="KAF3839218.1"/>
    </source>
</evidence>
<reference evidence="3 4" key="1">
    <citation type="submission" date="2020-03" db="EMBL/GenBank/DDBJ databases">
        <title>Dissostichus mawsoni Genome sequencing and assembly.</title>
        <authorList>
            <person name="Park H."/>
        </authorList>
    </citation>
    <scope>NUCLEOTIDE SEQUENCE [LARGE SCALE GENOMIC DNA]</scope>
    <source>
        <strain evidence="3">DM0001</strain>
        <tissue evidence="3">Muscle</tissue>
    </source>
</reference>
<dbReference type="SMART" id="SM00034">
    <property type="entry name" value="CLECT"/>
    <property type="match status" value="1"/>
</dbReference>
<dbReference type="AlphaFoldDB" id="A0A7J5XSZ2"/>